<evidence type="ECO:0008006" key="7">
    <source>
        <dbReference type="Google" id="ProtNLM"/>
    </source>
</evidence>
<dbReference type="FunFam" id="1.20.120.180:FF:000001">
    <property type="entry name" value="Proteasome activator complex subunit 3"/>
    <property type="match status" value="1"/>
</dbReference>
<protein>
    <recommendedName>
        <fullName evidence="7">Proteasome activator complex subunit 3</fullName>
    </recommendedName>
</protein>
<dbReference type="InterPro" id="IPR036252">
    <property type="entry name" value="Proteasome_activ_sf"/>
</dbReference>
<dbReference type="SUPFAM" id="SSF47216">
    <property type="entry name" value="Proteasome activator"/>
    <property type="match status" value="1"/>
</dbReference>
<evidence type="ECO:0000259" key="3">
    <source>
        <dbReference type="Pfam" id="PF02251"/>
    </source>
</evidence>
<proteinExistence type="inferred from homology"/>
<keyword evidence="6" id="KW-1185">Reference proteome</keyword>
<evidence type="ECO:0000259" key="4">
    <source>
        <dbReference type="Pfam" id="PF02252"/>
    </source>
</evidence>
<evidence type="ECO:0000256" key="1">
    <source>
        <dbReference type="ARBA" id="ARBA00005883"/>
    </source>
</evidence>
<dbReference type="GO" id="GO:0061136">
    <property type="term" value="P:regulation of proteasomal protein catabolic process"/>
    <property type="evidence" value="ECO:0007669"/>
    <property type="project" value="TreeGrafter"/>
</dbReference>
<evidence type="ECO:0000313" key="5">
    <source>
        <dbReference type="EMBL" id="KAK2705474.1"/>
    </source>
</evidence>
<dbReference type="PANTHER" id="PTHR10660">
    <property type="entry name" value="PROTEASOME REGULATOR PA28"/>
    <property type="match status" value="1"/>
</dbReference>
<sequence>MTEETTAKVMAYKESVKNKAEELVMKNFPAKIVLLNEILDTPLFNIDPLHEIRCELGIGAPDPVLLEAASFDPATKKRKVEDVVGTKVQILPDGNTIHCNAQIKQMIQIVKPHIWKLVEDTNLLKMWIAFLIPKIEDGNNFGVSIQEDTLAEIRTAESEAAAFFDQISRYYSSRGKLVSKVAKYPYIDDYRETVNELDEKEYVSLRLVLCEVRNHYSSLHDIITKNFDKIKKPRSSNVTSLY</sequence>
<keyword evidence="2" id="KW-0647">Proteasome</keyword>
<dbReference type="GO" id="GO:2000045">
    <property type="term" value="P:regulation of G1/S transition of mitotic cell cycle"/>
    <property type="evidence" value="ECO:0007669"/>
    <property type="project" value="TreeGrafter"/>
</dbReference>
<dbReference type="GO" id="GO:0005654">
    <property type="term" value="C:nucleoplasm"/>
    <property type="evidence" value="ECO:0007669"/>
    <property type="project" value="TreeGrafter"/>
</dbReference>
<evidence type="ECO:0000256" key="2">
    <source>
        <dbReference type="ARBA" id="ARBA00022942"/>
    </source>
</evidence>
<comment type="similarity">
    <text evidence="1">Belongs to the PA28 family.</text>
</comment>
<dbReference type="Gene3D" id="1.20.120.180">
    <property type="entry name" value="Proteasome activator pa28, C-terminal domain"/>
    <property type="match status" value="1"/>
</dbReference>
<dbReference type="GO" id="GO:0008537">
    <property type="term" value="C:proteasome activator complex"/>
    <property type="evidence" value="ECO:0007669"/>
    <property type="project" value="InterPro"/>
</dbReference>
<name>A0AA88HED9_ARTSF</name>
<gene>
    <name evidence="5" type="ORF">QYM36_015759</name>
</gene>
<dbReference type="InterPro" id="IPR003185">
    <property type="entry name" value="Proteasome_activ_PA28_N"/>
</dbReference>
<dbReference type="AlphaFoldDB" id="A0AA88HED9"/>
<dbReference type="Gene3D" id="1.20.5.120">
    <property type="entry name" value="Proteasome activator pa28, N-terminal domain"/>
    <property type="match status" value="1"/>
</dbReference>
<dbReference type="Pfam" id="PF02251">
    <property type="entry name" value="PA28_N"/>
    <property type="match status" value="1"/>
</dbReference>
<accession>A0AA88HED9</accession>
<dbReference type="InterPro" id="IPR036996">
    <property type="entry name" value="PA28_N_sf"/>
</dbReference>
<comment type="caution">
    <text evidence="5">The sequence shown here is derived from an EMBL/GenBank/DDBJ whole genome shotgun (WGS) entry which is preliminary data.</text>
</comment>
<feature type="domain" description="Proteasome activator PA28 C-terminal" evidence="4">
    <location>
        <begin position="97"/>
        <end position="239"/>
    </location>
</feature>
<dbReference type="GO" id="GO:0005737">
    <property type="term" value="C:cytoplasm"/>
    <property type="evidence" value="ECO:0007669"/>
    <property type="project" value="TreeGrafter"/>
</dbReference>
<dbReference type="GO" id="GO:0061133">
    <property type="term" value="F:endopeptidase activator activity"/>
    <property type="evidence" value="ECO:0007669"/>
    <property type="project" value="TreeGrafter"/>
</dbReference>
<reference evidence="5" key="1">
    <citation type="submission" date="2023-07" db="EMBL/GenBank/DDBJ databases">
        <title>Chromosome-level genome assembly of Artemia franciscana.</title>
        <authorList>
            <person name="Jo E."/>
        </authorList>
    </citation>
    <scope>NUCLEOTIDE SEQUENCE</scope>
    <source>
        <tissue evidence="5">Whole body</tissue>
    </source>
</reference>
<dbReference type="InterPro" id="IPR009077">
    <property type="entry name" value="Proteasome_activ_PA28"/>
</dbReference>
<organism evidence="5 6">
    <name type="scientific">Artemia franciscana</name>
    <name type="common">Brine shrimp</name>
    <name type="synonym">Artemia sanfranciscana</name>
    <dbReference type="NCBI Taxonomy" id="6661"/>
    <lineage>
        <taxon>Eukaryota</taxon>
        <taxon>Metazoa</taxon>
        <taxon>Ecdysozoa</taxon>
        <taxon>Arthropoda</taxon>
        <taxon>Crustacea</taxon>
        <taxon>Branchiopoda</taxon>
        <taxon>Anostraca</taxon>
        <taxon>Artemiidae</taxon>
        <taxon>Artemia</taxon>
    </lineage>
</organism>
<dbReference type="PANTHER" id="PTHR10660:SF2">
    <property type="entry name" value="LD45860P"/>
    <property type="match status" value="1"/>
</dbReference>
<dbReference type="Proteomes" id="UP001187531">
    <property type="component" value="Unassembled WGS sequence"/>
</dbReference>
<dbReference type="EMBL" id="JAVRJZ010000020">
    <property type="protein sequence ID" value="KAK2705474.1"/>
    <property type="molecule type" value="Genomic_DNA"/>
</dbReference>
<dbReference type="InterPro" id="IPR003186">
    <property type="entry name" value="PA28_C"/>
</dbReference>
<dbReference type="InterPro" id="IPR036997">
    <property type="entry name" value="PA28_C_sf"/>
</dbReference>
<dbReference type="Pfam" id="PF02252">
    <property type="entry name" value="PA28_C"/>
    <property type="match status" value="1"/>
</dbReference>
<evidence type="ECO:0000313" key="6">
    <source>
        <dbReference type="Proteomes" id="UP001187531"/>
    </source>
</evidence>
<feature type="domain" description="Proteasome activator PA28 N-terminal" evidence="3">
    <location>
        <begin position="4"/>
        <end position="63"/>
    </location>
</feature>